<evidence type="ECO:0000313" key="1">
    <source>
        <dbReference type="EMBL" id="APJ03945.1"/>
    </source>
</evidence>
<dbReference type="Pfam" id="PF07409">
    <property type="entry name" value="GP46"/>
    <property type="match status" value="1"/>
</dbReference>
<evidence type="ECO:0000313" key="2">
    <source>
        <dbReference type="Proteomes" id="UP000184731"/>
    </source>
</evidence>
<reference evidence="1 2" key="1">
    <citation type="submission" date="2016-10" db="EMBL/GenBank/DDBJ databases">
        <title>Silvanigrella aquatica sp. nov., isolated from a freshwater lake located in the Black Forest, Germany, description of Silvanigrellaceae fam. nov., Silvanigrellales ord. nov., reclassification of the order Bdellovibrionales in the class Oligoflexia, reclassification of the families Bacteriovoracaceae and Halobacteriovoraceae in the new order Bacteriovoracales ord. nov., and reclassification of the family Pseudobacteriovoracaceae in the order Oligoflexiales.</title>
        <authorList>
            <person name="Hahn M.W."/>
            <person name="Schmidt J."/>
            <person name="Koll U."/>
            <person name="Rohde M."/>
            <person name="Verbag S."/>
            <person name="Pitt A."/>
            <person name="Nakai R."/>
            <person name="Naganuma T."/>
            <person name="Lang E."/>
        </authorList>
    </citation>
    <scope>NUCLEOTIDE SEQUENCE [LARGE SCALE GENOMIC DNA]</scope>
    <source>
        <strain evidence="1 2">MWH-Nonnen-W8red</strain>
    </source>
</reference>
<proteinExistence type="predicted"/>
<dbReference type="AlphaFoldDB" id="A0A1L4D158"/>
<sequence>MKDISFIYDKKQRCFDLNMLGSEIQFEETLQTGVSLSLFTDAKVDEFEIPDGKENRGFWADVLDGENTGSKLWLILRSKNKIDVPKSAEEYCKKALFWLIEDKLVDNIDCTAKIEKNNLIINIIIHHNNITSHFKYEVKP</sequence>
<dbReference type="OrthoDB" id="5677166at2"/>
<organism evidence="1 2">
    <name type="scientific">Silvanigrella aquatica</name>
    <dbReference type="NCBI Taxonomy" id="1915309"/>
    <lineage>
        <taxon>Bacteria</taxon>
        <taxon>Pseudomonadati</taxon>
        <taxon>Bdellovibrionota</taxon>
        <taxon>Oligoflexia</taxon>
        <taxon>Silvanigrellales</taxon>
        <taxon>Silvanigrellaceae</taxon>
        <taxon>Silvanigrella</taxon>
    </lineage>
</organism>
<name>A0A1L4D158_9BACT</name>
<protein>
    <submittedName>
        <fullName evidence="1">Uncharacterized protein</fullName>
    </submittedName>
</protein>
<dbReference type="Proteomes" id="UP000184731">
    <property type="component" value="Chromosome"/>
</dbReference>
<dbReference type="STRING" id="1915309.AXG55_08515"/>
<keyword evidence="2" id="KW-1185">Reference proteome</keyword>
<dbReference type="EMBL" id="CP017834">
    <property type="protein sequence ID" value="APJ03945.1"/>
    <property type="molecule type" value="Genomic_DNA"/>
</dbReference>
<gene>
    <name evidence="1" type="ORF">AXG55_08515</name>
</gene>
<dbReference type="KEGG" id="saqi:AXG55_08515"/>
<dbReference type="InterPro" id="IPR010877">
    <property type="entry name" value="Phage_Mu_Gp46"/>
</dbReference>
<dbReference type="RefSeq" id="WP_148697690.1">
    <property type="nucleotide sequence ID" value="NZ_CP017834.1"/>
</dbReference>
<accession>A0A1L4D158</accession>